<dbReference type="InterPro" id="IPR037914">
    <property type="entry name" value="SpoVT-AbrB_sf"/>
</dbReference>
<evidence type="ECO:0000313" key="1">
    <source>
        <dbReference type="EMBL" id="CAH6660888.1"/>
    </source>
</evidence>
<name>A0ABM9FCF3_9ENTR</name>
<accession>A0ABM9FCF3</accession>
<dbReference type="SUPFAM" id="SSF89447">
    <property type="entry name" value="AbrB/MazE/MraZ-like"/>
    <property type="match status" value="1"/>
</dbReference>
<dbReference type="RefSeq" id="WP_113857670.1">
    <property type="nucleotide sequence ID" value="NZ_CALSBS010000017.1"/>
</dbReference>
<dbReference type="EMBL" id="CALSBS010000017">
    <property type="protein sequence ID" value="CAH6660888.1"/>
    <property type="molecule type" value="Genomic_DNA"/>
</dbReference>
<keyword evidence="2" id="KW-1185">Reference proteome</keyword>
<sequence length="90" mass="9578">MPLTKLRQQGGAVVVTIPGEIASLMGWVVGTMLNVKAHGDTVSITPAKRRARGRRSVAEILDGIDENEIASLNQSLADDLADTPKGKEKI</sequence>
<protein>
    <submittedName>
        <fullName evidence="1">Growth regulator</fullName>
    </submittedName>
</protein>
<evidence type="ECO:0000313" key="2">
    <source>
        <dbReference type="Proteomes" id="UP001152651"/>
    </source>
</evidence>
<reference evidence="1" key="1">
    <citation type="submission" date="2022-05" db="EMBL/GenBank/DDBJ databases">
        <authorList>
            <person name="Blom J."/>
        </authorList>
    </citation>
    <scope>NUCLEOTIDE SEQUENCE</scope>
    <source>
        <strain evidence="1">Type strain: CPO20170097</strain>
    </source>
</reference>
<gene>
    <name evidence="1" type="ORF">FBBNIHIM_17395</name>
</gene>
<proteinExistence type="predicted"/>
<comment type="caution">
    <text evidence="1">The sequence shown here is derived from an EMBL/GenBank/DDBJ whole genome shotgun (WGS) entry which is preliminary data.</text>
</comment>
<organism evidence="1 2">
    <name type="scientific">Pseudocitrobacter vendiensis</name>
    <dbReference type="NCBI Taxonomy" id="2488306"/>
    <lineage>
        <taxon>Bacteria</taxon>
        <taxon>Pseudomonadati</taxon>
        <taxon>Pseudomonadota</taxon>
        <taxon>Gammaproteobacteria</taxon>
        <taxon>Enterobacterales</taxon>
        <taxon>Enterobacteriaceae</taxon>
        <taxon>Pseudocitrobacter</taxon>
    </lineage>
</organism>
<dbReference type="Proteomes" id="UP001152651">
    <property type="component" value="Unassembled WGS sequence"/>
</dbReference>
<dbReference type="Gene3D" id="2.10.260.10">
    <property type="match status" value="1"/>
</dbReference>